<dbReference type="GO" id="GO:0003676">
    <property type="term" value="F:nucleic acid binding"/>
    <property type="evidence" value="ECO:0007669"/>
    <property type="project" value="InterPro"/>
</dbReference>
<reference evidence="2" key="1">
    <citation type="submission" date="2018-05" db="EMBL/GenBank/DDBJ databases">
        <authorList>
            <person name="Lanie J.A."/>
            <person name="Ng W.-L."/>
            <person name="Kazmierczak K.M."/>
            <person name="Andrzejewski T.M."/>
            <person name="Davidsen T.M."/>
            <person name="Wayne K.J."/>
            <person name="Tettelin H."/>
            <person name="Glass J.I."/>
            <person name="Rusch D."/>
            <person name="Podicherti R."/>
            <person name="Tsui H.-C.T."/>
            <person name="Winkler M.E."/>
        </authorList>
    </citation>
    <scope>NUCLEOTIDE SEQUENCE</scope>
</reference>
<dbReference type="InterPro" id="IPR036397">
    <property type="entry name" value="RNaseH_sf"/>
</dbReference>
<sequence length="225" mass="26005">MKIAVIDTETARWSDEVYQGWRNLEDFGLALLVIGLPSGPTGLDFYMFSPYAEIPCFPCVGDFLNQTEVQNRLDGVDQIVSFNGDHFDLRILESAKFDIASWQAKSCDLLQLFTRAAGHRISLNNLSKIQFNRSKLFESGQQAVEYWRAGLELLRGWSDDHSNFDQEHSDLCCRRSAKYLFETVITYCKQDVHLTYGLYQHIQQHESLSFWDRNSQDLKTVKMVI</sequence>
<organism evidence="2">
    <name type="scientific">marine metagenome</name>
    <dbReference type="NCBI Taxonomy" id="408172"/>
    <lineage>
        <taxon>unclassified sequences</taxon>
        <taxon>metagenomes</taxon>
        <taxon>ecological metagenomes</taxon>
    </lineage>
</organism>
<evidence type="ECO:0000313" key="2">
    <source>
        <dbReference type="EMBL" id="SVB48907.1"/>
    </source>
</evidence>
<evidence type="ECO:0000259" key="1">
    <source>
        <dbReference type="Pfam" id="PF13482"/>
    </source>
</evidence>
<dbReference type="EMBL" id="UINC01044031">
    <property type="protein sequence ID" value="SVB48907.1"/>
    <property type="molecule type" value="Genomic_DNA"/>
</dbReference>
<dbReference type="Gene3D" id="3.30.420.10">
    <property type="entry name" value="Ribonuclease H-like superfamily/Ribonuclease H"/>
    <property type="match status" value="1"/>
</dbReference>
<dbReference type="InterPro" id="IPR012337">
    <property type="entry name" value="RNaseH-like_sf"/>
</dbReference>
<proteinExistence type="predicted"/>
<dbReference type="AlphaFoldDB" id="A0A382EGA8"/>
<dbReference type="Pfam" id="PF13482">
    <property type="entry name" value="RNase_H_2"/>
    <property type="match status" value="1"/>
</dbReference>
<accession>A0A382EGA8</accession>
<gene>
    <name evidence="2" type="ORF">METZ01_LOCUS201761</name>
</gene>
<protein>
    <recommendedName>
        <fullName evidence="1">YprB ribonuclease H-like domain-containing protein</fullName>
    </recommendedName>
</protein>
<feature type="domain" description="YprB ribonuclease H-like" evidence="1">
    <location>
        <begin position="71"/>
        <end position="202"/>
    </location>
</feature>
<name>A0A382EGA8_9ZZZZ</name>
<dbReference type="InterPro" id="IPR038720">
    <property type="entry name" value="YprB_RNase_H-like_dom"/>
</dbReference>
<dbReference type="SUPFAM" id="SSF53098">
    <property type="entry name" value="Ribonuclease H-like"/>
    <property type="match status" value="1"/>
</dbReference>